<sequence>MLIRQTGAIDVWVFRHSQLTISTLHMREVLSPAERERAEKIRRIDMRRSYLQAKFAFRIILSAHLRVPPRDLQITVSRFGKPRLPAHDIEVTQSHSHDWSAVAVSALGLVGIDIERWCPLAKCRQLACHIMTDQEARVFEHIPRELTVRKFLELWTRKEAVLKCAGLGLHQDPRGLHAGWDEPTVHFGNVQYYLNALPVCGQLVAHLASQVPQTIILRSLPSKLVLAAVQ</sequence>
<evidence type="ECO:0000313" key="4">
    <source>
        <dbReference type="EMBL" id="KUM25192.1"/>
    </source>
</evidence>
<dbReference type="InterPro" id="IPR037143">
    <property type="entry name" value="4-PPantetheinyl_Trfase_dom_sf"/>
</dbReference>
<evidence type="ECO:0000256" key="2">
    <source>
        <dbReference type="ARBA" id="ARBA00022679"/>
    </source>
</evidence>
<keyword evidence="2" id="KW-0808">Transferase</keyword>
<dbReference type="InterPro" id="IPR008278">
    <property type="entry name" value="4-PPantetheinyl_Trfase_dom"/>
</dbReference>
<dbReference type="Proteomes" id="UP000053176">
    <property type="component" value="Unassembled WGS sequence"/>
</dbReference>
<comment type="similarity">
    <text evidence="1">Belongs to the P-Pant transferase superfamily. Gsp/Sfp/HetI/AcpT family.</text>
</comment>
<dbReference type="GO" id="GO:0000287">
    <property type="term" value="F:magnesium ion binding"/>
    <property type="evidence" value="ECO:0007669"/>
    <property type="project" value="InterPro"/>
</dbReference>
<evidence type="ECO:0000256" key="1">
    <source>
        <dbReference type="ARBA" id="ARBA00010990"/>
    </source>
</evidence>
<proteinExistence type="inferred from homology"/>
<evidence type="ECO:0000259" key="3">
    <source>
        <dbReference type="Pfam" id="PF01648"/>
    </source>
</evidence>
<dbReference type="EMBL" id="LPWA01000120">
    <property type="protein sequence ID" value="KUM25192.1"/>
    <property type="molecule type" value="Genomic_DNA"/>
</dbReference>
<protein>
    <recommendedName>
        <fullName evidence="3">4'-phosphopantetheinyl transferase domain-containing protein</fullName>
    </recommendedName>
</protein>
<dbReference type="InterPro" id="IPR050559">
    <property type="entry name" value="P-Pant_transferase_sf"/>
</dbReference>
<organism evidence="4 5">
    <name type="scientific">Rhizobium loti</name>
    <name type="common">Mesorhizobium loti</name>
    <dbReference type="NCBI Taxonomy" id="381"/>
    <lineage>
        <taxon>Bacteria</taxon>
        <taxon>Pseudomonadati</taxon>
        <taxon>Pseudomonadota</taxon>
        <taxon>Alphaproteobacteria</taxon>
        <taxon>Hyphomicrobiales</taxon>
        <taxon>Phyllobacteriaceae</taxon>
        <taxon>Mesorhizobium</taxon>
    </lineage>
</organism>
<dbReference type="GO" id="GO:0008897">
    <property type="term" value="F:holo-[acyl-carrier-protein] synthase activity"/>
    <property type="evidence" value="ECO:0007669"/>
    <property type="project" value="InterPro"/>
</dbReference>
<dbReference type="SUPFAM" id="SSF56214">
    <property type="entry name" value="4'-phosphopantetheinyl transferase"/>
    <property type="match status" value="2"/>
</dbReference>
<name>A0A117N2T9_RHILI</name>
<dbReference type="Gene3D" id="3.90.470.20">
    <property type="entry name" value="4'-phosphopantetheinyl transferase domain"/>
    <property type="match status" value="1"/>
</dbReference>
<dbReference type="Pfam" id="PF01648">
    <property type="entry name" value="ACPS"/>
    <property type="match status" value="1"/>
</dbReference>
<dbReference type="GO" id="GO:0005829">
    <property type="term" value="C:cytosol"/>
    <property type="evidence" value="ECO:0007669"/>
    <property type="project" value="TreeGrafter"/>
</dbReference>
<dbReference type="GO" id="GO:0019878">
    <property type="term" value="P:lysine biosynthetic process via aminoadipic acid"/>
    <property type="evidence" value="ECO:0007669"/>
    <property type="project" value="TreeGrafter"/>
</dbReference>
<dbReference type="AlphaFoldDB" id="A0A117N2T9"/>
<feature type="domain" description="4'-phosphopantetheinyl transferase" evidence="3">
    <location>
        <begin position="110"/>
        <end position="176"/>
    </location>
</feature>
<gene>
    <name evidence="4" type="ORF">AU467_04200</name>
</gene>
<dbReference type="PANTHER" id="PTHR12215">
    <property type="entry name" value="PHOSPHOPANTETHEINE TRANSFERASE"/>
    <property type="match status" value="1"/>
</dbReference>
<comment type="caution">
    <text evidence="4">The sequence shown here is derived from an EMBL/GenBank/DDBJ whole genome shotgun (WGS) entry which is preliminary data.</text>
</comment>
<reference evidence="4 5" key="1">
    <citation type="submission" date="2015-12" db="EMBL/GenBank/DDBJ databases">
        <title>Draft genome sequence of Mesorhizobium sp. UFLA 01-765, a multitolerant efficient symbiont and plant-growth promoting strain isolated from Zn-mining soil using Leucaena leucocephala as a trap plant.</title>
        <authorList>
            <person name="Rangel W.M."/>
            <person name="Thijs S."/>
            <person name="Longatti S.M."/>
            <person name="Moreira F.M."/>
            <person name="Weyens N."/>
            <person name="Vangronsveld J."/>
            <person name="Van Hamme J.D."/>
            <person name="Bottos E.M."/>
            <person name="Rineau F."/>
        </authorList>
    </citation>
    <scope>NUCLEOTIDE SEQUENCE [LARGE SCALE GENOMIC DNA]</scope>
    <source>
        <strain evidence="4 5">UFLA 01-765</strain>
    </source>
</reference>
<accession>A0A117N2T9</accession>
<evidence type="ECO:0000313" key="5">
    <source>
        <dbReference type="Proteomes" id="UP000053176"/>
    </source>
</evidence>
<dbReference type="PANTHER" id="PTHR12215:SF10">
    <property type="entry name" value="L-AMINOADIPATE-SEMIALDEHYDE DEHYDROGENASE-PHOSPHOPANTETHEINYL TRANSFERASE"/>
    <property type="match status" value="1"/>
</dbReference>